<dbReference type="RefSeq" id="WP_072306220.1">
    <property type="nucleotide sequence ID" value="NZ_FPJA01000007.1"/>
</dbReference>
<evidence type="ECO:0007829" key="3">
    <source>
        <dbReference type="PDB" id="8Z0K"/>
    </source>
</evidence>
<organism evidence="1 2">
    <name type="scientific">Selenomonas ruminantium</name>
    <dbReference type="NCBI Taxonomy" id="971"/>
    <lineage>
        <taxon>Bacteria</taxon>
        <taxon>Bacillati</taxon>
        <taxon>Bacillota</taxon>
        <taxon>Negativicutes</taxon>
        <taxon>Selenomonadales</taxon>
        <taxon>Selenomonadaceae</taxon>
        <taxon>Selenomonas</taxon>
    </lineage>
</organism>
<name>A0A1K1NY43_SELRU</name>
<evidence type="ECO:0000313" key="1">
    <source>
        <dbReference type="EMBL" id="SFW40236.1"/>
    </source>
</evidence>
<dbReference type="AlphaFoldDB" id="A0A1K1NY43"/>
<dbReference type="EMDB" id="EMD-60017"/>
<keyword evidence="3 4" id="KW-0002">3D-structure</keyword>
<dbReference type="PDB" id="8Z0L">
    <property type="method" value="EM"/>
    <property type="resolution" value="2.57 A"/>
    <property type="chains" value="E=1-253"/>
</dbReference>
<evidence type="ECO:0007829" key="4">
    <source>
        <dbReference type="PDB" id="8Z0L"/>
    </source>
</evidence>
<reference evidence="2" key="1">
    <citation type="submission" date="2016-11" db="EMBL/GenBank/DDBJ databases">
        <authorList>
            <person name="Varghese N."/>
            <person name="Submissions S."/>
        </authorList>
    </citation>
    <scope>NUCLEOTIDE SEQUENCE [LARGE SCALE GENOMIC DNA]</scope>
    <source>
        <strain evidence="2">C3</strain>
    </source>
</reference>
<keyword evidence="2" id="KW-1185">Reference proteome</keyword>
<proteinExistence type="evidence at protein level"/>
<gene>
    <name evidence="1" type="ORF">SAMN02910323_1625</name>
</gene>
<dbReference type="PDB" id="8ZNR">
    <property type="method" value="EM"/>
    <property type="resolution" value="2.90 A"/>
    <property type="chains" value="E=1-253"/>
</dbReference>
<dbReference type="PDB" id="8Z0K">
    <property type="method" value="EM"/>
    <property type="resolution" value="2.51 A"/>
    <property type="chains" value="E=1-253"/>
</dbReference>
<protein>
    <submittedName>
        <fullName evidence="1">CRISPR-associated protein (Cas_Csy2)</fullName>
    </submittedName>
</protein>
<dbReference type="PDB" id="8ZDY">
    <property type="method" value="EM"/>
    <property type="resolution" value="3.60 A"/>
    <property type="chains" value="H=1-253"/>
</dbReference>
<dbReference type="Pfam" id="PF09614">
    <property type="entry name" value="Cas_Csy2"/>
    <property type="match status" value="2"/>
</dbReference>
<reference evidence="3 4" key="2">
    <citation type="journal article" date="2024" name="EMBO J.">
        <title>Structural basis for the type I-F Cas8-HNH system.</title>
        <authorList>
            <person name="Li X."/>
            <person name="Liu Y."/>
            <person name="Han J."/>
            <person name="Zhang L."/>
            <person name="Liu Z."/>
            <person name="Wang L."/>
            <person name="Zhang S."/>
            <person name="Zhang Q."/>
            <person name="Fu P."/>
            <person name="Yin H."/>
            <person name="Zhu H."/>
            <person name="Zhang H."/>
        </authorList>
    </citation>
    <scope>STRUCTURE BY ELECTRON MICROSCOPY (2.51 ANGSTROMS) OF 1-253</scope>
</reference>
<evidence type="ECO:0000313" key="2">
    <source>
        <dbReference type="Proteomes" id="UP000182958"/>
    </source>
</evidence>
<dbReference type="Proteomes" id="UP000182958">
    <property type="component" value="Unassembled WGS sequence"/>
</dbReference>
<dbReference type="InterPro" id="IPR013398">
    <property type="entry name" value="CRISPR-assoc_prot_Csy2"/>
</dbReference>
<dbReference type="EMBL" id="FPJA01000007">
    <property type="protein sequence ID" value="SFW40236.1"/>
    <property type="molecule type" value="Genomic_DNA"/>
</dbReference>
<dbReference type="SMR" id="A0A1K1NY43"/>
<sequence length="254" mass="28509">MTRYILLEKVNIENANAFNNITVGIPAITAFMGFAHALERKLNAKGIAIKISGVGLEFHEYELKGYKNKDGQYVTTFPLPGSIPGLNEKKLDAHIMNQAYIDLNMSFILEVEGQHIDKSTCKSIKAAVETLRVAGGIIRSYKDVRLLDTLTDIPYGYFLMLRQEALNDAVGDDMLDKMIHALQQESTLIPLVVGFKSLSEVGRVEGQRDPEKDHCFVESVFSLGSFECSKNVEDIDAYLWRYKTEEGLYLCTIN</sequence>
<accession>A0A1K1NY43</accession>